<protein>
    <recommendedName>
        <fullName evidence="2">VOC domain-containing protein</fullName>
    </recommendedName>
</protein>
<reference evidence="3 4" key="1">
    <citation type="submission" date="2015-01" db="EMBL/GenBank/DDBJ databases">
        <title>The Genome Sequence of Fonsecaea pedrosoi CBS 271.37.</title>
        <authorList>
            <consortium name="The Broad Institute Genomics Platform"/>
            <person name="Cuomo C."/>
            <person name="de Hoog S."/>
            <person name="Gorbushina A."/>
            <person name="Stielow B."/>
            <person name="Teixiera M."/>
            <person name="Abouelleil A."/>
            <person name="Chapman S.B."/>
            <person name="Priest M."/>
            <person name="Young S.K."/>
            <person name="Wortman J."/>
            <person name="Nusbaum C."/>
            <person name="Birren B."/>
        </authorList>
    </citation>
    <scope>NUCLEOTIDE SEQUENCE [LARGE SCALE GENOMIC DNA]</scope>
    <source>
        <strain evidence="3 4">CBS 271.37</strain>
    </source>
</reference>
<dbReference type="AlphaFoldDB" id="A0A0D2H0D8"/>
<dbReference type="SUPFAM" id="SSF54593">
    <property type="entry name" value="Glyoxalase/Bleomycin resistance protein/Dihydroxybiphenyl dioxygenase"/>
    <property type="match status" value="1"/>
</dbReference>
<dbReference type="InterPro" id="IPR037523">
    <property type="entry name" value="VOC_core"/>
</dbReference>
<evidence type="ECO:0000313" key="3">
    <source>
        <dbReference type="EMBL" id="KIW78124.1"/>
    </source>
</evidence>
<dbReference type="PANTHER" id="PTHR10374:SF30">
    <property type="entry name" value="LACTOYLGLUTATHIONE LYASE"/>
    <property type="match status" value="1"/>
</dbReference>
<dbReference type="GO" id="GO:0046872">
    <property type="term" value="F:metal ion binding"/>
    <property type="evidence" value="ECO:0007669"/>
    <property type="project" value="UniProtKB-KW"/>
</dbReference>
<dbReference type="GeneID" id="25307447"/>
<dbReference type="EMBL" id="KN846973">
    <property type="protein sequence ID" value="KIW78124.1"/>
    <property type="molecule type" value="Genomic_DNA"/>
</dbReference>
<dbReference type="HOGENOM" id="CLU_046006_1_1_1"/>
<dbReference type="Pfam" id="PF00903">
    <property type="entry name" value="Glyoxalase"/>
    <property type="match status" value="1"/>
</dbReference>
<dbReference type="PROSITE" id="PS51819">
    <property type="entry name" value="VOC"/>
    <property type="match status" value="1"/>
</dbReference>
<dbReference type="InterPro" id="IPR029068">
    <property type="entry name" value="Glyas_Bleomycin-R_OHBP_Dase"/>
</dbReference>
<keyword evidence="4" id="KW-1185">Reference proteome</keyword>
<dbReference type="PROSITE" id="PS00934">
    <property type="entry name" value="GLYOXALASE_I_1"/>
    <property type="match status" value="1"/>
</dbReference>
<dbReference type="RefSeq" id="XP_013281932.1">
    <property type="nucleotide sequence ID" value="XM_013426478.1"/>
</dbReference>
<dbReference type="Gene3D" id="3.10.180.10">
    <property type="entry name" value="2,3-Dihydroxybiphenyl 1,2-Dioxygenase, domain 1"/>
    <property type="match status" value="1"/>
</dbReference>
<evidence type="ECO:0000256" key="1">
    <source>
        <dbReference type="ARBA" id="ARBA00022723"/>
    </source>
</evidence>
<dbReference type="STRING" id="1442368.A0A0D2H0D8"/>
<feature type="domain" description="VOC" evidence="2">
    <location>
        <begin position="9"/>
        <end position="172"/>
    </location>
</feature>
<dbReference type="InterPro" id="IPR018146">
    <property type="entry name" value="Glyoxalase_1_CS"/>
</dbReference>
<proteinExistence type="predicted"/>
<accession>A0A0D2H0D8</accession>
<dbReference type="OrthoDB" id="16820at2759"/>
<dbReference type="InterPro" id="IPR004360">
    <property type="entry name" value="Glyas_Fos-R_dOase_dom"/>
</dbReference>
<dbReference type="Proteomes" id="UP000053029">
    <property type="component" value="Unassembled WGS sequence"/>
</dbReference>
<evidence type="ECO:0000313" key="4">
    <source>
        <dbReference type="Proteomes" id="UP000053029"/>
    </source>
</evidence>
<dbReference type="GO" id="GO:0004462">
    <property type="term" value="F:lactoylglutathione lyase activity"/>
    <property type="evidence" value="ECO:0007669"/>
    <property type="project" value="InterPro"/>
</dbReference>
<organism evidence="3 4">
    <name type="scientific">Fonsecaea pedrosoi CBS 271.37</name>
    <dbReference type="NCBI Taxonomy" id="1442368"/>
    <lineage>
        <taxon>Eukaryota</taxon>
        <taxon>Fungi</taxon>
        <taxon>Dikarya</taxon>
        <taxon>Ascomycota</taxon>
        <taxon>Pezizomycotina</taxon>
        <taxon>Eurotiomycetes</taxon>
        <taxon>Chaetothyriomycetidae</taxon>
        <taxon>Chaetothyriales</taxon>
        <taxon>Herpotrichiellaceae</taxon>
        <taxon>Fonsecaea</taxon>
    </lineage>
</organism>
<dbReference type="VEuPathDB" id="FungiDB:Z517_07957"/>
<keyword evidence="1" id="KW-0479">Metal-binding</keyword>
<gene>
    <name evidence="3" type="ORF">Z517_07957</name>
</gene>
<dbReference type="PANTHER" id="PTHR10374">
    <property type="entry name" value="LACTOYLGLUTATHIONE LYASE GLYOXALASE I"/>
    <property type="match status" value="1"/>
</dbReference>
<evidence type="ECO:0000259" key="2">
    <source>
        <dbReference type="PROSITE" id="PS51819"/>
    </source>
</evidence>
<sequence>MSSATAKYKFNQIGIRVVDLDRSLHFYKDVLGMTELGRMELDTVKICFVAFPEGDASTAGDMSTLLSRQAVLELIWSEHSSKLITNSNEHPGFGFIKLCFTVPDLPACMQRLVDNGVKILKQPGSTQGLEVAARATGAESPEKGRNEGLWKAVTGVGFAEDPDGYLVELLQY</sequence>
<name>A0A0D2H0D8_9EURO</name>